<organism evidence="8 9">
    <name type="scientific">Microbacterium soli</name>
    <dbReference type="NCBI Taxonomy" id="446075"/>
    <lineage>
        <taxon>Bacteria</taxon>
        <taxon>Bacillati</taxon>
        <taxon>Actinomycetota</taxon>
        <taxon>Actinomycetes</taxon>
        <taxon>Micrococcales</taxon>
        <taxon>Microbacteriaceae</taxon>
        <taxon>Microbacterium</taxon>
    </lineage>
</organism>
<dbReference type="SUPFAM" id="SSF53850">
    <property type="entry name" value="Periplasmic binding protein-like II"/>
    <property type="match status" value="1"/>
</dbReference>
<protein>
    <recommendedName>
        <fullName evidence="6">Probable hydrogen peroxide-inducible genes activator</fullName>
    </recommendedName>
</protein>
<keyword evidence="9" id="KW-1185">Reference proteome</keyword>
<evidence type="ECO:0000256" key="4">
    <source>
        <dbReference type="ARBA" id="ARBA00023159"/>
    </source>
</evidence>
<evidence type="ECO:0000313" key="8">
    <source>
        <dbReference type="EMBL" id="GAA3936943.1"/>
    </source>
</evidence>
<evidence type="ECO:0000256" key="2">
    <source>
        <dbReference type="ARBA" id="ARBA00023015"/>
    </source>
</evidence>
<evidence type="ECO:0000313" key="9">
    <source>
        <dbReference type="Proteomes" id="UP001501591"/>
    </source>
</evidence>
<keyword evidence="5" id="KW-0804">Transcription</keyword>
<comment type="caution">
    <text evidence="8">The sequence shown here is derived from an EMBL/GenBank/DDBJ whole genome shotgun (WGS) entry which is preliminary data.</text>
</comment>
<dbReference type="SUPFAM" id="SSF46785">
    <property type="entry name" value="Winged helix' DNA-binding domain"/>
    <property type="match status" value="1"/>
</dbReference>
<dbReference type="Gene3D" id="3.40.190.10">
    <property type="entry name" value="Periplasmic binding protein-like II"/>
    <property type="match status" value="2"/>
</dbReference>
<evidence type="ECO:0000256" key="3">
    <source>
        <dbReference type="ARBA" id="ARBA00023125"/>
    </source>
</evidence>
<dbReference type="Gene3D" id="1.10.10.10">
    <property type="entry name" value="Winged helix-like DNA-binding domain superfamily/Winged helix DNA-binding domain"/>
    <property type="match status" value="1"/>
</dbReference>
<dbReference type="InterPro" id="IPR000847">
    <property type="entry name" value="LysR_HTH_N"/>
</dbReference>
<keyword evidence="3" id="KW-0238">DNA-binding</keyword>
<comment type="similarity">
    <text evidence="1">Belongs to the LysR transcriptional regulatory family.</text>
</comment>
<evidence type="ECO:0000256" key="6">
    <source>
        <dbReference type="ARBA" id="ARBA00040885"/>
    </source>
</evidence>
<dbReference type="RefSeq" id="WP_344818814.1">
    <property type="nucleotide sequence ID" value="NZ_BAABCP010000001.1"/>
</dbReference>
<evidence type="ECO:0000259" key="7">
    <source>
        <dbReference type="PROSITE" id="PS50931"/>
    </source>
</evidence>
<evidence type="ECO:0000256" key="1">
    <source>
        <dbReference type="ARBA" id="ARBA00009437"/>
    </source>
</evidence>
<dbReference type="Pfam" id="PF00126">
    <property type="entry name" value="HTH_1"/>
    <property type="match status" value="1"/>
</dbReference>
<keyword evidence="2" id="KW-0805">Transcription regulation</keyword>
<dbReference type="Proteomes" id="UP001501591">
    <property type="component" value="Unassembled WGS sequence"/>
</dbReference>
<dbReference type="PANTHER" id="PTHR30346:SF26">
    <property type="entry name" value="HYDROGEN PEROXIDE-INDUCIBLE GENES ACTIVATOR"/>
    <property type="match status" value="1"/>
</dbReference>
<reference evidence="9" key="1">
    <citation type="journal article" date="2019" name="Int. J. Syst. Evol. Microbiol.">
        <title>The Global Catalogue of Microorganisms (GCM) 10K type strain sequencing project: providing services to taxonomists for standard genome sequencing and annotation.</title>
        <authorList>
            <consortium name="The Broad Institute Genomics Platform"/>
            <consortium name="The Broad Institute Genome Sequencing Center for Infectious Disease"/>
            <person name="Wu L."/>
            <person name="Ma J."/>
        </authorList>
    </citation>
    <scope>NUCLEOTIDE SEQUENCE [LARGE SCALE GENOMIC DNA]</scope>
    <source>
        <strain evidence="9">JCM 17024</strain>
    </source>
</reference>
<proteinExistence type="inferred from homology"/>
<dbReference type="PRINTS" id="PR00039">
    <property type="entry name" value="HTHLYSR"/>
</dbReference>
<sequence>MNLRDLSYLIAVAEERHFGRAAEACFVSQPTLSTQIRKLESELGVTLVERARGRVLLTPVGEKIVERARAALGAVADMEALARAARDPEAGIVQLGVLPTSGPYLMPHVLRRVRERYPRVQLRLVEEKTDALLSRLRTGGLDAVICALPVEDAGLHVEPLFEEPFVLATPAGHRLAGKDDLGIADLAGEQLLLLEHGHCLRDQALDVCRMAGAAEKGQFQATSLETLREMVAVDVGGITLLPLLAVQPPVARPHSLRLTAFAGRAPARRMAMLWRASAVPAELLGGIATIIRHLPAHLLDPTTLPVHAA</sequence>
<name>A0ABP7N589_9MICO</name>
<dbReference type="InterPro" id="IPR005119">
    <property type="entry name" value="LysR_subst-bd"/>
</dbReference>
<dbReference type="InterPro" id="IPR036388">
    <property type="entry name" value="WH-like_DNA-bd_sf"/>
</dbReference>
<dbReference type="CDD" id="cd08411">
    <property type="entry name" value="PBP2_OxyR"/>
    <property type="match status" value="1"/>
</dbReference>
<dbReference type="EMBL" id="BAABCP010000001">
    <property type="protein sequence ID" value="GAA3936943.1"/>
    <property type="molecule type" value="Genomic_DNA"/>
</dbReference>
<dbReference type="Pfam" id="PF03466">
    <property type="entry name" value="LysR_substrate"/>
    <property type="match status" value="1"/>
</dbReference>
<dbReference type="PANTHER" id="PTHR30346">
    <property type="entry name" value="TRANSCRIPTIONAL DUAL REGULATOR HCAR-RELATED"/>
    <property type="match status" value="1"/>
</dbReference>
<feature type="domain" description="HTH lysR-type" evidence="7">
    <location>
        <begin position="1"/>
        <end position="58"/>
    </location>
</feature>
<dbReference type="PROSITE" id="PS50931">
    <property type="entry name" value="HTH_LYSR"/>
    <property type="match status" value="1"/>
</dbReference>
<evidence type="ECO:0000256" key="5">
    <source>
        <dbReference type="ARBA" id="ARBA00023163"/>
    </source>
</evidence>
<accession>A0ABP7N589</accession>
<gene>
    <name evidence="8" type="ORF">GCM10022383_13990</name>
</gene>
<keyword evidence="4" id="KW-0010">Activator</keyword>
<dbReference type="InterPro" id="IPR036390">
    <property type="entry name" value="WH_DNA-bd_sf"/>
</dbReference>